<evidence type="ECO:0000256" key="1">
    <source>
        <dbReference type="ARBA" id="ARBA00004496"/>
    </source>
</evidence>
<evidence type="ECO:0000256" key="7">
    <source>
        <dbReference type="ARBA" id="ARBA00023157"/>
    </source>
</evidence>
<evidence type="ECO:0000256" key="3">
    <source>
        <dbReference type="ARBA" id="ARBA00022490"/>
    </source>
</evidence>
<dbReference type="Pfam" id="PF00088">
    <property type="entry name" value="Trefoil"/>
    <property type="match status" value="1"/>
</dbReference>
<dbReference type="PANTHER" id="PTHR13826">
    <property type="entry name" value="INTESTINAL TREFOIL FACTOR-RELATED"/>
    <property type="match status" value="1"/>
</dbReference>
<evidence type="ECO:0000256" key="4">
    <source>
        <dbReference type="ARBA" id="ARBA00022525"/>
    </source>
</evidence>
<dbReference type="GO" id="GO:0005615">
    <property type="term" value="C:extracellular space"/>
    <property type="evidence" value="ECO:0007669"/>
    <property type="project" value="TreeGrafter"/>
</dbReference>
<dbReference type="PANTHER" id="PTHR13826:SF16">
    <property type="entry name" value="TREFOIL FACTOR 3"/>
    <property type="match status" value="1"/>
</dbReference>
<comment type="function">
    <text evidence="9">Involved in the maintenance and repair of the intestinal mucosa. Promotes the mobility of epithelial cells in healing processes (motogen).</text>
</comment>
<feature type="disulfide bond" evidence="12">
    <location>
        <begin position="42"/>
        <end position="57"/>
    </location>
</feature>
<evidence type="ECO:0000256" key="9">
    <source>
        <dbReference type="ARBA" id="ARBA00037501"/>
    </source>
</evidence>
<feature type="disulfide bond" evidence="12">
    <location>
        <begin position="52"/>
        <end position="69"/>
    </location>
</feature>
<comment type="subunit">
    <text evidence="8">Monomer. Homodimer; disulfide-linked.</text>
</comment>
<proteinExistence type="predicted"/>
<dbReference type="FunFam" id="4.10.110.10:FF:000001">
    <property type="entry name" value="Trefoil factor 3"/>
    <property type="match status" value="1"/>
</dbReference>
<feature type="signal peptide" evidence="13">
    <location>
        <begin position="1"/>
        <end position="21"/>
    </location>
</feature>
<evidence type="ECO:0000256" key="8">
    <source>
        <dbReference type="ARBA" id="ARBA00025943"/>
    </source>
</evidence>
<dbReference type="SMART" id="SM00018">
    <property type="entry name" value="PD"/>
    <property type="match status" value="1"/>
</dbReference>
<keyword evidence="7 12" id="KW-1015">Disulfide bond</keyword>
<dbReference type="KEGG" id="ccan:109700291"/>
<dbReference type="OrthoDB" id="10051464at2759"/>
<dbReference type="InterPro" id="IPR017957">
    <property type="entry name" value="P_trefoil_CS"/>
</dbReference>
<comment type="subcellular location">
    <subcellularLocation>
        <location evidence="1">Cytoplasm</location>
    </subcellularLocation>
    <subcellularLocation>
        <location evidence="2">Secreted</location>
        <location evidence="2">Extracellular space</location>
        <location evidence="2">Extracellular matrix</location>
    </subcellularLocation>
</comment>
<evidence type="ECO:0000256" key="10">
    <source>
        <dbReference type="ARBA" id="ARBA00039614"/>
    </source>
</evidence>
<accession>A0A8B7WAQ8</accession>
<dbReference type="GO" id="GO:0005737">
    <property type="term" value="C:cytoplasm"/>
    <property type="evidence" value="ECO:0007669"/>
    <property type="project" value="UniProtKB-SubCell"/>
</dbReference>
<dbReference type="RefSeq" id="XP_020041008.1">
    <property type="nucleotide sequence ID" value="XM_020185419.1"/>
</dbReference>
<reference evidence="15" key="1">
    <citation type="submission" date="2025-08" db="UniProtKB">
        <authorList>
            <consortium name="RefSeq"/>
        </authorList>
    </citation>
    <scope>IDENTIFICATION</scope>
    <source>
        <tissue evidence="15">Leukocyte</tissue>
    </source>
</reference>
<gene>
    <name evidence="15" type="primary">Tff3</name>
</gene>
<keyword evidence="3" id="KW-0963">Cytoplasm</keyword>
<dbReference type="InterPro" id="IPR044913">
    <property type="entry name" value="P_trefoil_dom_sf"/>
</dbReference>
<dbReference type="CTD" id="7033"/>
<evidence type="ECO:0000256" key="11">
    <source>
        <dbReference type="ARBA" id="ARBA00041357"/>
    </source>
</evidence>
<dbReference type="InterPro" id="IPR017994">
    <property type="entry name" value="P_trefoil_chordata"/>
</dbReference>
<dbReference type="PRINTS" id="PR00680">
    <property type="entry name" value="PTREFOIL"/>
</dbReference>
<dbReference type="InterPro" id="IPR000519">
    <property type="entry name" value="P_trefoil_dom"/>
</dbReference>
<organism evidence="15">
    <name type="scientific">Castor canadensis</name>
    <name type="common">American beaver</name>
    <dbReference type="NCBI Taxonomy" id="51338"/>
    <lineage>
        <taxon>Eukaryota</taxon>
        <taxon>Metazoa</taxon>
        <taxon>Chordata</taxon>
        <taxon>Craniata</taxon>
        <taxon>Vertebrata</taxon>
        <taxon>Euteleostomi</taxon>
        <taxon>Mammalia</taxon>
        <taxon>Eutheria</taxon>
        <taxon>Euarchontoglires</taxon>
        <taxon>Glires</taxon>
        <taxon>Rodentia</taxon>
        <taxon>Castorimorpha</taxon>
        <taxon>Castoridae</taxon>
        <taxon>Castor</taxon>
    </lineage>
</organism>
<dbReference type="CDD" id="cd00111">
    <property type="entry name" value="Trefoil"/>
    <property type="match status" value="1"/>
</dbReference>
<keyword evidence="5" id="KW-0272">Extracellular matrix</keyword>
<dbReference type="AlphaFoldDB" id="A0A8B7WAQ8"/>
<name>A0A8B7WAQ8_CASCN</name>
<evidence type="ECO:0000256" key="5">
    <source>
        <dbReference type="ARBA" id="ARBA00022530"/>
    </source>
</evidence>
<dbReference type="PROSITE" id="PS51448">
    <property type="entry name" value="P_TREFOIL_2"/>
    <property type="match status" value="1"/>
</dbReference>
<feature type="domain" description="P-type" evidence="14">
    <location>
        <begin position="30"/>
        <end position="73"/>
    </location>
</feature>
<sequence>MEARALWLLLLVLALGSSGFANEYVGLSENQCKVPAKERVDCGYPGVTQEQCNNRGCCFDSSIRQVPWCFKPLQETAPTGRTPSLGGTVPVQAAGGHVPGWFTTWLYLGRTPPHLGRDCLL</sequence>
<feature type="disulfide bond" evidence="12">
    <location>
        <begin position="32"/>
        <end position="58"/>
    </location>
</feature>
<keyword evidence="4" id="KW-0964">Secreted</keyword>
<evidence type="ECO:0000256" key="13">
    <source>
        <dbReference type="SAM" id="SignalP"/>
    </source>
</evidence>
<evidence type="ECO:0000259" key="14">
    <source>
        <dbReference type="PROSITE" id="PS51448"/>
    </source>
</evidence>
<dbReference type="GO" id="GO:0030277">
    <property type="term" value="P:maintenance of gastrointestinal epithelium"/>
    <property type="evidence" value="ECO:0007669"/>
    <property type="project" value="TreeGrafter"/>
</dbReference>
<evidence type="ECO:0000313" key="15">
    <source>
        <dbReference type="RefSeq" id="XP_020041008.1"/>
    </source>
</evidence>
<dbReference type="PROSITE" id="PS00025">
    <property type="entry name" value="P_TREFOIL_1"/>
    <property type="match status" value="1"/>
</dbReference>
<dbReference type="SUPFAM" id="SSF57492">
    <property type="entry name" value="Trefoil"/>
    <property type="match status" value="1"/>
</dbReference>
<evidence type="ECO:0000256" key="2">
    <source>
        <dbReference type="ARBA" id="ARBA00004498"/>
    </source>
</evidence>
<evidence type="ECO:0000256" key="12">
    <source>
        <dbReference type="PROSITE-ProRule" id="PRU00779"/>
    </source>
</evidence>
<keyword evidence="6 13" id="KW-0732">Signal</keyword>
<feature type="chain" id="PRO_5034049912" description="Trefoil factor 3" evidence="13">
    <location>
        <begin position="22"/>
        <end position="121"/>
    </location>
</feature>
<protein>
    <recommendedName>
        <fullName evidence="10">Trefoil factor 3</fullName>
    </recommendedName>
    <alternativeName>
        <fullName evidence="11">Intestinal trefoil factor</fullName>
    </alternativeName>
</protein>
<evidence type="ECO:0000256" key="6">
    <source>
        <dbReference type="ARBA" id="ARBA00022729"/>
    </source>
</evidence>
<dbReference type="Gene3D" id="4.10.110.10">
    <property type="entry name" value="Spasmolytic Protein, domain 1"/>
    <property type="match status" value="1"/>
</dbReference>